<evidence type="ECO:0000256" key="1">
    <source>
        <dbReference type="SAM" id="MobiDB-lite"/>
    </source>
</evidence>
<proteinExistence type="predicted"/>
<dbReference type="Proteomes" id="UP001159363">
    <property type="component" value="Chromosome 8"/>
</dbReference>
<feature type="region of interest" description="Disordered" evidence="1">
    <location>
        <begin position="324"/>
        <end position="362"/>
    </location>
</feature>
<gene>
    <name evidence="2" type="ORF">PR048_024102</name>
</gene>
<reference evidence="2 3" key="1">
    <citation type="submission" date="2023-02" db="EMBL/GenBank/DDBJ databases">
        <title>LHISI_Scaffold_Assembly.</title>
        <authorList>
            <person name="Stuart O.P."/>
            <person name="Cleave R."/>
            <person name="Magrath M.J.L."/>
            <person name="Mikheyev A.S."/>
        </authorList>
    </citation>
    <scope>NUCLEOTIDE SEQUENCE [LARGE SCALE GENOMIC DNA]</scope>
    <source>
        <strain evidence="2">Daus_M_001</strain>
        <tissue evidence="2">Leg muscle</tissue>
    </source>
</reference>
<sequence>MRIRETRPSLQPDYIYEHVYYTLRSSWETIDACGKKKINSNDLATLINHIHITDIGQTIRTIVFNISSKPRRSCMGKRQLNHFDDSFCNRQYFANAEDTSLFLLFNSHAITKLNLMRVIEMSKERRWNEGAGETGHPRENPPTNGIVQHDSHLRKSTDLQEDKTRIPYCQMWSNTRLAANEQTSEKIHTCTTRSPGWSNDFVGVVLEADKAMMGPRTGDEYRFTSLYGVFSVETATCGVNASLGVNVIHQGYKDEAGRFLTTDTSTGYPSIPCTNPDLIPTTYDTACRCELRDVAIGLPRQVAYLTGALRRLFESMRVIEVSMEQRRNEGAEETGDPRENPPTSSIVRHDSHLRKSGDPAGD</sequence>
<feature type="compositionally biased region" description="Basic and acidic residues" evidence="1">
    <location>
        <begin position="347"/>
        <end position="362"/>
    </location>
</feature>
<feature type="region of interest" description="Disordered" evidence="1">
    <location>
        <begin position="128"/>
        <end position="157"/>
    </location>
</feature>
<accession>A0ABQ9GVY6</accession>
<name>A0ABQ9GVY6_9NEOP</name>
<feature type="compositionally biased region" description="Basic and acidic residues" evidence="1">
    <location>
        <begin position="324"/>
        <end position="339"/>
    </location>
</feature>
<evidence type="ECO:0000313" key="2">
    <source>
        <dbReference type="EMBL" id="KAJ8876193.1"/>
    </source>
</evidence>
<protein>
    <submittedName>
        <fullName evidence="2">Uncharacterized protein</fullName>
    </submittedName>
</protein>
<comment type="caution">
    <text evidence="2">The sequence shown here is derived from an EMBL/GenBank/DDBJ whole genome shotgun (WGS) entry which is preliminary data.</text>
</comment>
<dbReference type="EMBL" id="JARBHB010000009">
    <property type="protein sequence ID" value="KAJ8876193.1"/>
    <property type="molecule type" value="Genomic_DNA"/>
</dbReference>
<evidence type="ECO:0000313" key="3">
    <source>
        <dbReference type="Proteomes" id="UP001159363"/>
    </source>
</evidence>
<organism evidence="2 3">
    <name type="scientific">Dryococelus australis</name>
    <dbReference type="NCBI Taxonomy" id="614101"/>
    <lineage>
        <taxon>Eukaryota</taxon>
        <taxon>Metazoa</taxon>
        <taxon>Ecdysozoa</taxon>
        <taxon>Arthropoda</taxon>
        <taxon>Hexapoda</taxon>
        <taxon>Insecta</taxon>
        <taxon>Pterygota</taxon>
        <taxon>Neoptera</taxon>
        <taxon>Polyneoptera</taxon>
        <taxon>Phasmatodea</taxon>
        <taxon>Verophasmatodea</taxon>
        <taxon>Anareolatae</taxon>
        <taxon>Phasmatidae</taxon>
        <taxon>Eurycanthinae</taxon>
        <taxon>Dryococelus</taxon>
    </lineage>
</organism>
<keyword evidence="3" id="KW-1185">Reference proteome</keyword>